<dbReference type="PANTHER" id="PTHR44337">
    <property type="entry name" value="CARCINOEMBRYONIC ANTIGEN-RELATED CELL ADHESION MOLECULE 8"/>
    <property type="match status" value="1"/>
</dbReference>
<evidence type="ECO:0000256" key="4">
    <source>
        <dbReference type="ARBA" id="ARBA00023319"/>
    </source>
</evidence>
<keyword evidence="7" id="KW-1185">Reference proteome</keyword>
<evidence type="ECO:0000256" key="2">
    <source>
        <dbReference type="ARBA" id="ARBA00023157"/>
    </source>
</evidence>
<dbReference type="SUPFAM" id="SSF48726">
    <property type="entry name" value="Immunoglobulin"/>
    <property type="match status" value="1"/>
</dbReference>
<evidence type="ECO:0000256" key="3">
    <source>
        <dbReference type="ARBA" id="ARBA00023180"/>
    </source>
</evidence>
<keyword evidence="4" id="KW-0393">Immunoglobulin domain</keyword>
<keyword evidence="2" id="KW-1015">Disulfide bond</keyword>
<evidence type="ECO:0000313" key="7">
    <source>
        <dbReference type="Proteomes" id="UP000518266"/>
    </source>
</evidence>
<sequence>MRLHTELSCHVTLALSCQHLMNFFTPHGPEKTHLTISQPHKYYEKGSDISLMCSADSRPSAVFKWFVNGAQLSDTGSDLSLMNVQISQSGNYSCQTFNNKTLRYETSQLSVVSVLEKVSGASVTSPSNRPIEGNSFRLICDAAGSVFTREWRKGGLDLTPTVNMTLTNNSRELSFSSLKKTTQEIIPVLSATPSAMDQKQFKSQVQVRYMLEAHLN</sequence>
<gene>
    <name evidence="6" type="ORF">F7725_018020</name>
</gene>
<dbReference type="InterPro" id="IPR003598">
    <property type="entry name" value="Ig_sub2"/>
</dbReference>
<evidence type="ECO:0000259" key="5">
    <source>
        <dbReference type="PROSITE" id="PS50835"/>
    </source>
</evidence>
<dbReference type="InterPro" id="IPR052598">
    <property type="entry name" value="IgSF_CEA-related"/>
</dbReference>
<organism evidence="6 7">
    <name type="scientific">Dissostichus mawsoni</name>
    <name type="common">Antarctic cod</name>
    <dbReference type="NCBI Taxonomy" id="36200"/>
    <lineage>
        <taxon>Eukaryota</taxon>
        <taxon>Metazoa</taxon>
        <taxon>Chordata</taxon>
        <taxon>Craniata</taxon>
        <taxon>Vertebrata</taxon>
        <taxon>Euteleostomi</taxon>
        <taxon>Actinopterygii</taxon>
        <taxon>Neopterygii</taxon>
        <taxon>Teleostei</taxon>
        <taxon>Neoteleostei</taxon>
        <taxon>Acanthomorphata</taxon>
        <taxon>Eupercaria</taxon>
        <taxon>Perciformes</taxon>
        <taxon>Notothenioidei</taxon>
        <taxon>Nototheniidae</taxon>
        <taxon>Dissostichus</taxon>
    </lineage>
</organism>
<proteinExistence type="predicted"/>
<keyword evidence="3" id="KW-0325">Glycoprotein</keyword>
<evidence type="ECO:0000313" key="6">
    <source>
        <dbReference type="EMBL" id="KAF3839303.1"/>
    </source>
</evidence>
<feature type="domain" description="Ig-like" evidence="5">
    <location>
        <begin position="29"/>
        <end position="110"/>
    </location>
</feature>
<dbReference type="OrthoDB" id="6353782at2759"/>
<dbReference type="InterPro" id="IPR003599">
    <property type="entry name" value="Ig_sub"/>
</dbReference>
<dbReference type="EMBL" id="JAAKFY010000021">
    <property type="protein sequence ID" value="KAF3839303.1"/>
    <property type="molecule type" value="Genomic_DNA"/>
</dbReference>
<dbReference type="Proteomes" id="UP000518266">
    <property type="component" value="Unassembled WGS sequence"/>
</dbReference>
<comment type="caution">
    <text evidence="6">The sequence shown here is derived from an EMBL/GenBank/DDBJ whole genome shotgun (WGS) entry which is preliminary data.</text>
</comment>
<dbReference type="PROSITE" id="PS51257">
    <property type="entry name" value="PROKAR_LIPOPROTEIN"/>
    <property type="match status" value="1"/>
</dbReference>
<name>A0A7J5XR53_DISMA</name>
<dbReference type="PANTHER" id="PTHR44337:SF20">
    <property type="entry name" value="CARCINOEMBRYONIC ANTIGEN-RELATED CELL ADHESION MOLECULE 5-RELATED"/>
    <property type="match status" value="1"/>
</dbReference>
<reference evidence="6 7" key="1">
    <citation type="submission" date="2020-03" db="EMBL/GenBank/DDBJ databases">
        <title>Dissostichus mawsoni Genome sequencing and assembly.</title>
        <authorList>
            <person name="Park H."/>
        </authorList>
    </citation>
    <scope>NUCLEOTIDE SEQUENCE [LARGE SCALE GENOMIC DNA]</scope>
    <source>
        <strain evidence="6">DM0001</strain>
        <tissue evidence="6">Muscle</tissue>
    </source>
</reference>
<dbReference type="AlphaFoldDB" id="A0A7J5XR53"/>
<dbReference type="SMART" id="SM00408">
    <property type="entry name" value="IGc2"/>
    <property type="match status" value="1"/>
</dbReference>
<dbReference type="InterPro" id="IPR013783">
    <property type="entry name" value="Ig-like_fold"/>
</dbReference>
<dbReference type="PROSITE" id="PS50835">
    <property type="entry name" value="IG_LIKE"/>
    <property type="match status" value="1"/>
</dbReference>
<evidence type="ECO:0000256" key="1">
    <source>
        <dbReference type="ARBA" id="ARBA00022729"/>
    </source>
</evidence>
<dbReference type="Gene3D" id="2.60.40.10">
    <property type="entry name" value="Immunoglobulins"/>
    <property type="match status" value="1"/>
</dbReference>
<protein>
    <recommendedName>
        <fullName evidence="5">Ig-like domain-containing protein</fullName>
    </recommendedName>
</protein>
<accession>A0A7J5XR53</accession>
<dbReference type="InterPro" id="IPR007110">
    <property type="entry name" value="Ig-like_dom"/>
</dbReference>
<dbReference type="InterPro" id="IPR036179">
    <property type="entry name" value="Ig-like_dom_sf"/>
</dbReference>
<dbReference type="SMART" id="SM00409">
    <property type="entry name" value="IG"/>
    <property type="match status" value="1"/>
</dbReference>
<dbReference type="Pfam" id="PF13927">
    <property type="entry name" value="Ig_3"/>
    <property type="match status" value="1"/>
</dbReference>
<dbReference type="CDD" id="cd00096">
    <property type="entry name" value="Ig"/>
    <property type="match status" value="1"/>
</dbReference>
<keyword evidence="1" id="KW-0732">Signal</keyword>